<dbReference type="GO" id="GO:0043025">
    <property type="term" value="C:neuronal cell body"/>
    <property type="evidence" value="ECO:0007669"/>
    <property type="project" value="TreeGrafter"/>
</dbReference>
<feature type="transmembrane region" description="Helical" evidence="8">
    <location>
        <begin position="224"/>
        <end position="244"/>
    </location>
</feature>
<keyword evidence="2 8" id="KW-1003">Cell membrane</keyword>
<dbReference type="GO" id="GO:0005886">
    <property type="term" value="C:plasma membrane"/>
    <property type="evidence" value="ECO:0007669"/>
    <property type="project" value="UniProtKB-SubCell"/>
</dbReference>
<dbReference type="GO" id="GO:0030424">
    <property type="term" value="C:axon"/>
    <property type="evidence" value="ECO:0007669"/>
    <property type="project" value="TreeGrafter"/>
</dbReference>
<comment type="caution">
    <text evidence="8">Lacks conserved residue(s) required for the propagation of feature annotation.</text>
</comment>
<keyword evidence="10" id="KW-1185">Reference proteome</keyword>
<dbReference type="GO" id="GO:0030425">
    <property type="term" value="C:dendrite"/>
    <property type="evidence" value="ECO:0007669"/>
    <property type="project" value="TreeGrafter"/>
</dbReference>
<evidence type="ECO:0000256" key="7">
    <source>
        <dbReference type="ARBA" id="ARBA00023224"/>
    </source>
</evidence>
<reference evidence="9" key="1">
    <citation type="submission" date="2021-08" db="EMBL/GenBank/DDBJ databases">
        <authorList>
            <person name="Misof B."/>
            <person name="Oliver O."/>
            <person name="Podsiadlowski L."/>
            <person name="Donath A."/>
            <person name="Peters R."/>
            <person name="Mayer C."/>
            <person name="Rust J."/>
            <person name="Gunkel S."/>
            <person name="Lesny P."/>
            <person name="Martin S."/>
            <person name="Oeyen J.P."/>
            <person name="Petersen M."/>
            <person name="Panagiotis P."/>
            <person name="Wilbrandt J."/>
            <person name="Tanja T."/>
        </authorList>
    </citation>
    <scope>NUCLEOTIDE SEQUENCE</scope>
    <source>
        <strain evidence="9">GBR_01_08_01A</strain>
        <tissue evidence="9">Thorax + abdomen</tissue>
    </source>
</reference>
<evidence type="ECO:0000256" key="3">
    <source>
        <dbReference type="ARBA" id="ARBA00022692"/>
    </source>
</evidence>
<evidence type="ECO:0000256" key="5">
    <source>
        <dbReference type="ARBA" id="ARBA00023136"/>
    </source>
</evidence>
<evidence type="ECO:0000313" key="10">
    <source>
        <dbReference type="Proteomes" id="UP001258017"/>
    </source>
</evidence>
<dbReference type="PANTHER" id="PTHR21143:SF133">
    <property type="entry name" value="GUSTATORY AND PHEROMONE RECEPTOR 32A-RELATED"/>
    <property type="match status" value="1"/>
</dbReference>
<protein>
    <recommendedName>
        <fullName evidence="8">Gustatory receptor</fullName>
    </recommendedName>
</protein>
<dbReference type="PANTHER" id="PTHR21143">
    <property type="entry name" value="INVERTEBRATE GUSTATORY RECEPTOR"/>
    <property type="match status" value="1"/>
</dbReference>
<feature type="transmembrane region" description="Helical" evidence="8">
    <location>
        <begin position="32"/>
        <end position="50"/>
    </location>
</feature>
<dbReference type="GO" id="GO:0007635">
    <property type="term" value="P:chemosensory behavior"/>
    <property type="evidence" value="ECO:0007669"/>
    <property type="project" value="TreeGrafter"/>
</dbReference>
<dbReference type="EMBL" id="JAIFRP010000011">
    <property type="protein sequence ID" value="KAK2586642.1"/>
    <property type="molecule type" value="Genomic_DNA"/>
</dbReference>
<evidence type="ECO:0000256" key="4">
    <source>
        <dbReference type="ARBA" id="ARBA00022989"/>
    </source>
</evidence>
<evidence type="ECO:0000256" key="8">
    <source>
        <dbReference type="RuleBase" id="RU363108"/>
    </source>
</evidence>
<keyword evidence="4 8" id="KW-1133">Transmembrane helix</keyword>
<evidence type="ECO:0000256" key="6">
    <source>
        <dbReference type="ARBA" id="ARBA00023170"/>
    </source>
</evidence>
<proteinExistence type="inferred from homology"/>
<dbReference type="GO" id="GO:0008049">
    <property type="term" value="P:male courtship behavior"/>
    <property type="evidence" value="ECO:0007669"/>
    <property type="project" value="TreeGrafter"/>
</dbReference>
<keyword evidence="7 8" id="KW-0807">Transducer</keyword>
<dbReference type="Proteomes" id="UP001258017">
    <property type="component" value="Unassembled WGS sequence"/>
</dbReference>
<accession>A0AAD9RVD3</accession>
<keyword evidence="3 8" id="KW-0812">Transmembrane</keyword>
<keyword evidence="6 8" id="KW-0675">Receptor</keyword>
<dbReference type="Pfam" id="PF08395">
    <property type="entry name" value="7tm_7"/>
    <property type="match status" value="1"/>
</dbReference>
<organism evidence="9 10">
    <name type="scientific">Odynerus spinipes</name>
    <dbReference type="NCBI Taxonomy" id="1348599"/>
    <lineage>
        <taxon>Eukaryota</taxon>
        <taxon>Metazoa</taxon>
        <taxon>Ecdysozoa</taxon>
        <taxon>Arthropoda</taxon>
        <taxon>Hexapoda</taxon>
        <taxon>Insecta</taxon>
        <taxon>Pterygota</taxon>
        <taxon>Neoptera</taxon>
        <taxon>Endopterygota</taxon>
        <taxon>Hymenoptera</taxon>
        <taxon>Apocrita</taxon>
        <taxon>Aculeata</taxon>
        <taxon>Vespoidea</taxon>
        <taxon>Vespidae</taxon>
        <taxon>Eumeninae</taxon>
        <taxon>Odynerus</taxon>
    </lineage>
</organism>
<evidence type="ECO:0000256" key="1">
    <source>
        <dbReference type="ARBA" id="ARBA00004651"/>
    </source>
</evidence>
<keyword evidence="5 8" id="KW-0472">Membrane</keyword>
<reference evidence="9" key="2">
    <citation type="journal article" date="2023" name="Commun. Biol.">
        <title>Intrasexual cuticular hydrocarbon dimorphism in a wasp sheds light on hydrocarbon biosynthesis genes in Hymenoptera.</title>
        <authorList>
            <person name="Moris V.C."/>
            <person name="Podsiadlowski L."/>
            <person name="Martin S."/>
            <person name="Oeyen J.P."/>
            <person name="Donath A."/>
            <person name="Petersen M."/>
            <person name="Wilbrandt J."/>
            <person name="Misof B."/>
            <person name="Liedtke D."/>
            <person name="Thamm M."/>
            <person name="Scheiner R."/>
            <person name="Schmitt T."/>
            <person name="Niehuis O."/>
        </authorList>
    </citation>
    <scope>NUCLEOTIDE SEQUENCE</scope>
    <source>
        <strain evidence="9">GBR_01_08_01A</strain>
    </source>
</reference>
<comment type="caution">
    <text evidence="9">The sequence shown here is derived from an EMBL/GenBank/DDBJ whole genome shotgun (WGS) entry which is preliminary data.</text>
</comment>
<dbReference type="InterPro" id="IPR013604">
    <property type="entry name" value="7TM_chemorcpt"/>
</dbReference>
<dbReference type="AlphaFoldDB" id="A0AAD9RVD3"/>
<feature type="transmembrane region" description="Helical" evidence="8">
    <location>
        <begin position="83"/>
        <end position="104"/>
    </location>
</feature>
<comment type="similarity">
    <text evidence="8">Belongs to the insect chemoreceptor superfamily. Gustatory receptor (GR) family.</text>
</comment>
<comment type="subcellular location">
    <subcellularLocation>
        <location evidence="1 8">Cell membrane</location>
        <topology evidence="1 8">Multi-pass membrane protein</topology>
    </subcellularLocation>
</comment>
<comment type="function">
    <text evidence="8">Gustatory receptor which mediates acceptance or avoidance behavior, depending on its substrates.</text>
</comment>
<feature type="transmembrane region" description="Helical" evidence="8">
    <location>
        <begin position="116"/>
        <end position="138"/>
    </location>
</feature>
<evidence type="ECO:0000256" key="2">
    <source>
        <dbReference type="ARBA" id="ARBA00022475"/>
    </source>
</evidence>
<name>A0AAD9RVD3_9HYME</name>
<sequence length="362" mass="42179">MASRNSREQCVQVGRQSVRTELLLSTVTALTLYFNMFTTAASMLFCLWNSTNLSLCLKKMSVVDDTLLGLGFEKEYKKIYTSMIFVVIGWVATVLLMNTIGFLWNNAELTIRRLFIYFIANHFVHVNTVLDLVFIILLSYGRTRFRKLNEYIIQRCKSRHCLKKAMRTNNVASSTDRSIVEKSTFPLEEYDIWISMHIHLELSRICNNLNKIFGAQMILEMTSFFIFITGLVCELYTTLTTYKIWDSWKIKNVLDIILWSTFYVIKLLCINYTCEAVSLEANRTQELIQKVMDSLHLMIREEVLQFISEMTYKRLKFSAFGLYDYGYTFIRQFFGGITTILIMLLQVEASPVYTNNTTVSPI</sequence>
<dbReference type="GO" id="GO:0007165">
    <property type="term" value="P:signal transduction"/>
    <property type="evidence" value="ECO:0007669"/>
    <property type="project" value="UniProtKB-KW"/>
</dbReference>
<evidence type="ECO:0000313" key="9">
    <source>
        <dbReference type="EMBL" id="KAK2586642.1"/>
    </source>
</evidence>
<gene>
    <name evidence="9" type="ORF">KPH14_011689</name>
</gene>
<dbReference type="GO" id="GO:0050909">
    <property type="term" value="P:sensory perception of taste"/>
    <property type="evidence" value="ECO:0007669"/>
    <property type="project" value="InterPro"/>
</dbReference>